<evidence type="ECO:0000313" key="3">
    <source>
        <dbReference type="Proteomes" id="UP000887540"/>
    </source>
</evidence>
<keyword evidence="3" id="KW-1185">Reference proteome</keyword>
<accession>A0A914DI80</accession>
<dbReference type="Proteomes" id="UP000887540">
    <property type="component" value="Unplaced"/>
</dbReference>
<feature type="compositionally biased region" description="Polar residues" evidence="1">
    <location>
        <begin position="31"/>
        <end position="40"/>
    </location>
</feature>
<evidence type="ECO:0000256" key="2">
    <source>
        <dbReference type="SAM" id="SignalP"/>
    </source>
</evidence>
<dbReference type="AlphaFoldDB" id="A0A914DI80"/>
<evidence type="ECO:0000313" key="4">
    <source>
        <dbReference type="WBParaSite" id="ACRNAN_scaffold2778.g20668.t1"/>
    </source>
</evidence>
<feature type="chain" id="PRO_5037641333" evidence="2">
    <location>
        <begin position="22"/>
        <end position="161"/>
    </location>
</feature>
<reference evidence="4" key="1">
    <citation type="submission" date="2022-11" db="UniProtKB">
        <authorList>
            <consortium name="WormBaseParasite"/>
        </authorList>
    </citation>
    <scope>IDENTIFICATION</scope>
</reference>
<feature type="region of interest" description="Disordered" evidence="1">
    <location>
        <begin position="31"/>
        <end position="56"/>
    </location>
</feature>
<dbReference type="WBParaSite" id="ACRNAN_scaffold2778.g20668.t1">
    <property type="protein sequence ID" value="ACRNAN_scaffold2778.g20668.t1"/>
    <property type="gene ID" value="ACRNAN_scaffold2778.g20668"/>
</dbReference>
<organism evidence="3 4">
    <name type="scientific">Acrobeloides nanus</name>
    <dbReference type="NCBI Taxonomy" id="290746"/>
    <lineage>
        <taxon>Eukaryota</taxon>
        <taxon>Metazoa</taxon>
        <taxon>Ecdysozoa</taxon>
        <taxon>Nematoda</taxon>
        <taxon>Chromadorea</taxon>
        <taxon>Rhabditida</taxon>
        <taxon>Tylenchina</taxon>
        <taxon>Cephalobomorpha</taxon>
        <taxon>Cephaloboidea</taxon>
        <taxon>Cephalobidae</taxon>
        <taxon>Acrobeloides</taxon>
    </lineage>
</organism>
<feature type="compositionally biased region" description="Basic residues" evidence="1">
    <location>
        <begin position="42"/>
        <end position="52"/>
    </location>
</feature>
<protein>
    <submittedName>
        <fullName evidence="4">C6 domain-containing protein</fullName>
    </submittedName>
</protein>
<feature type="signal peptide" evidence="2">
    <location>
        <begin position="1"/>
        <end position="21"/>
    </location>
</feature>
<keyword evidence="2" id="KW-0732">Signal</keyword>
<proteinExistence type="predicted"/>
<name>A0A914DI80_9BILA</name>
<evidence type="ECO:0000256" key="1">
    <source>
        <dbReference type="SAM" id="MobiDB-lite"/>
    </source>
</evidence>
<sequence length="161" mass="17347">MAYIFSFVILFLASYVSAVYADNSDAGNLGPNNVDQIPSNNGHHHHGRKTTTKRPTTTCTNCAPSLNVTPGSAPINQTRGVDPDTGCSTITFSCSNPGSGPIAFQYFYQDQDLGTTIQNGTSGTTIPNQITRMVVCNKAGQYWFVENSINRFIDTVNCIVA</sequence>